<feature type="compositionally biased region" description="Low complexity" evidence="1">
    <location>
        <begin position="47"/>
        <end position="86"/>
    </location>
</feature>
<feature type="non-terminal residue" evidence="2">
    <location>
        <position position="86"/>
    </location>
</feature>
<feature type="region of interest" description="Disordered" evidence="1">
    <location>
        <begin position="36"/>
        <end position="86"/>
    </location>
</feature>
<dbReference type="EMBL" id="BKCJ011010153">
    <property type="protein sequence ID" value="GFC66235.1"/>
    <property type="molecule type" value="Genomic_DNA"/>
</dbReference>
<sequence>QHGGYPAHGVAAGYLRYLLPGGRVAGLGQFIQSLHQAGENEEEAPRRAASQRSSASSRPASSTSQGRKSSSRKAGLAALAAPSLGA</sequence>
<name>A0A699QFB8_TANCI</name>
<gene>
    <name evidence="2" type="ORF">Tci_838205</name>
</gene>
<proteinExistence type="predicted"/>
<accession>A0A699QFB8</accession>
<feature type="non-terminal residue" evidence="2">
    <location>
        <position position="1"/>
    </location>
</feature>
<evidence type="ECO:0000256" key="1">
    <source>
        <dbReference type="SAM" id="MobiDB-lite"/>
    </source>
</evidence>
<comment type="caution">
    <text evidence="2">The sequence shown here is derived from an EMBL/GenBank/DDBJ whole genome shotgun (WGS) entry which is preliminary data.</text>
</comment>
<organism evidence="2">
    <name type="scientific">Tanacetum cinerariifolium</name>
    <name type="common">Dalmatian daisy</name>
    <name type="synonym">Chrysanthemum cinerariifolium</name>
    <dbReference type="NCBI Taxonomy" id="118510"/>
    <lineage>
        <taxon>Eukaryota</taxon>
        <taxon>Viridiplantae</taxon>
        <taxon>Streptophyta</taxon>
        <taxon>Embryophyta</taxon>
        <taxon>Tracheophyta</taxon>
        <taxon>Spermatophyta</taxon>
        <taxon>Magnoliopsida</taxon>
        <taxon>eudicotyledons</taxon>
        <taxon>Gunneridae</taxon>
        <taxon>Pentapetalae</taxon>
        <taxon>asterids</taxon>
        <taxon>campanulids</taxon>
        <taxon>Asterales</taxon>
        <taxon>Asteraceae</taxon>
        <taxon>Asteroideae</taxon>
        <taxon>Anthemideae</taxon>
        <taxon>Anthemidinae</taxon>
        <taxon>Tanacetum</taxon>
    </lineage>
</organism>
<dbReference type="AlphaFoldDB" id="A0A699QFB8"/>
<evidence type="ECO:0000313" key="2">
    <source>
        <dbReference type="EMBL" id="GFC66235.1"/>
    </source>
</evidence>
<reference evidence="2" key="1">
    <citation type="journal article" date="2019" name="Sci. Rep.">
        <title>Draft genome of Tanacetum cinerariifolium, the natural source of mosquito coil.</title>
        <authorList>
            <person name="Yamashiro T."/>
            <person name="Shiraishi A."/>
            <person name="Satake H."/>
            <person name="Nakayama K."/>
        </authorList>
    </citation>
    <scope>NUCLEOTIDE SEQUENCE</scope>
</reference>
<protein>
    <submittedName>
        <fullName evidence="2">Uncharacterized protein</fullName>
    </submittedName>
</protein>